<reference evidence="2 3" key="1">
    <citation type="submission" date="2017-08" db="EMBL/GenBank/DDBJ databases">
        <title>Comparative genomics of non-oral Prevotella species.</title>
        <authorList>
            <person name="Accetto T."/>
            <person name="Nograsek B."/>
            <person name="Avgustin G."/>
        </authorList>
    </citation>
    <scope>NUCLEOTIDE SEQUENCE [LARGE SCALE GENOMIC DNA]</scope>
    <source>
        <strain evidence="2 3">TC1-1</strain>
    </source>
</reference>
<evidence type="ECO:0000313" key="3">
    <source>
        <dbReference type="Proteomes" id="UP000216189"/>
    </source>
</evidence>
<dbReference type="Pfam" id="PF13149">
    <property type="entry name" value="Mfa_like_1"/>
    <property type="match status" value="1"/>
</dbReference>
<dbReference type="CDD" id="cd13121">
    <property type="entry name" value="BF2867_like_C"/>
    <property type="match status" value="1"/>
</dbReference>
<evidence type="ECO:0008006" key="4">
    <source>
        <dbReference type="Google" id="ProtNLM"/>
    </source>
</evidence>
<organism evidence="2 3">
    <name type="scientific">Segatella bryantii</name>
    <name type="common">Prevotella bryantii</name>
    <dbReference type="NCBI Taxonomy" id="77095"/>
    <lineage>
        <taxon>Bacteria</taxon>
        <taxon>Pseudomonadati</taxon>
        <taxon>Bacteroidota</taxon>
        <taxon>Bacteroidia</taxon>
        <taxon>Bacteroidales</taxon>
        <taxon>Prevotellaceae</taxon>
        <taxon>Segatella</taxon>
    </lineage>
</organism>
<dbReference type="Gene3D" id="2.60.40.2630">
    <property type="match status" value="1"/>
</dbReference>
<gene>
    <name evidence="2" type="ORF">CIK91_07080</name>
</gene>
<dbReference type="RefSeq" id="WP_094448474.1">
    <property type="nucleotide sequence ID" value="NZ_CP091802.1"/>
</dbReference>
<feature type="signal peptide" evidence="1">
    <location>
        <begin position="1"/>
        <end position="24"/>
    </location>
</feature>
<proteinExistence type="predicted"/>
<keyword evidence="3" id="KW-1185">Reference proteome</keyword>
<accession>A0ABX4EIE9</accession>
<protein>
    <recommendedName>
        <fullName evidence="4">Fimbrillin family protein</fullName>
    </recommendedName>
</protein>
<keyword evidence="1" id="KW-0732">Signal</keyword>
<dbReference type="EMBL" id="NPJF01000030">
    <property type="protein sequence ID" value="OYP55273.1"/>
    <property type="molecule type" value="Genomic_DNA"/>
</dbReference>
<name>A0ABX4EIE9_SEGBR</name>
<dbReference type="Proteomes" id="UP000216189">
    <property type="component" value="Unassembled WGS sequence"/>
</dbReference>
<evidence type="ECO:0000256" key="1">
    <source>
        <dbReference type="SAM" id="SignalP"/>
    </source>
</evidence>
<comment type="caution">
    <text evidence="2">The sequence shown here is derived from an EMBL/GenBank/DDBJ whole genome shotgun (WGS) entry which is preliminary data.</text>
</comment>
<dbReference type="PROSITE" id="PS51257">
    <property type="entry name" value="PROKAR_LIPOPROTEIN"/>
    <property type="match status" value="1"/>
</dbReference>
<evidence type="ECO:0000313" key="2">
    <source>
        <dbReference type="EMBL" id="OYP55273.1"/>
    </source>
</evidence>
<feature type="chain" id="PRO_5045540159" description="Fimbrillin family protein" evidence="1">
    <location>
        <begin position="25"/>
        <end position="342"/>
    </location>
</feature>
<dbReference type="InterPro" id="IPR025049">
    <property type="entry name" value="Mfa-like_1"/>
</dbReference>
<sequence>MKIKNIFFAAAAAMALTACSSDDAIETVQQQSQFPEDGVIRFTTNLNDAADAETRASITGSDVNTAGQQFQVKIFNPASGIYCYFNTVQYDGTEWTPLERMLWQNDQQSIFVTAAYKQGTTFTDDNFDNPYGVDLTVAADQSTEAKLKQQDLLTMPEKYIMTPATEQTLLQNGKLVINFYHALAKLDVTLDLANEFYKVDPKLNHATDITDFTISGTNAGYQFKAMETANENYGTVIVTASTAVDILANQSAFTAATETNQHSTATYESIVVPQTIAAGQLTVSFKIGTRSFSWTNTEAITLEQGKHYTLPLTVGYDTVTLNAHAFSASPWEDQLGNNLGTE</sequence>